<gene>
    <name evidence="5" type="ORF">HMPREF0016_02735</name>
</gene>
<dbReference type="PANTHER" id="PTHR30349:SF41">
    <property type="entry name" value="INTEGRASE_RECOMBINASE PROTEIN MJ0367-RELATED"/>
    <property type="match status" value="1"/>
</dbReference>
<dbReference type="eggNOG" id="COG0582">
    <property type="taxonomic scope" value="Bacteria"/>
</dbReference>
<keyword evidence="3" id="KW-0238">DNA-binding</keyword>
<evidence type="ECO:0000256" key="3">
    <source>
        <dbReference type="ARBA" id="ARBA00023125"/>
    </source>
</evidence>
<comment type="similarity">
    <text evidence="1">Belongs to the 'phage' integrase family.</text>
</comment>
<organism evidence="5 6">
    <name type="scientific">Acinetobacter johnsonii SH046</name>
    <dbReference type="NCBI Taxonomy" id="575586"/>
    <lineage>
        <taxon>Bacteria</taxon>
        <taxon>Pseudomonadati</taxon>
        <taxon>Pseudomonadota</taxon>
        <taxon>Gammaproteobacteria</taxon>
        <taxon>Moraxellales</taxon>
        <taxon>Moraxellaceae</taxon>
        <taxon>Acinetobacter</taxon>
    </lineage>
</organism>
<protein>
    <recommendedName>
        <fullName evidence="7">Site-specific recombinase, phage integrase family</fullName>
    </recommendedName>
</protein>
<evidence type="ECO:0000256" key="1">
    <source>
        <dbReference type="ARBA" id="ARBA00008857"/>
    </source>
</evidence>
<evidence type="ECO:0008006" key="7">
    <source>
        <dbReference type="Google" id="ProtNLM"/>
    </source>
</evidence>
<sequence length="464" mass="54446">MVGEVLSLIYTESVIVKDRIRSCNPTMLLIVGSEPYEKLLEFFREKCFSLSSERIYVQVVGKFIEWLSVRGSEFTELSKRTLLFTAFTHDLRFGTYLLENEVHQLCWKPKKDTNCKRLIKALVYFSDWLSLRYGSTMINPIHQNASYTDQIIFWRAWNKQKVTSLFAHIKDRDKSRDKSKQARRNNLTTNRIKYFEETKAFPTEYIDQLLWKGFINPKFKNDSRIWKKYNLRDILITLLCLYGACRASEPLHLWTDDVYVDPDDSSLALVLIHHPSDGSINYQDPLTGTYKATNRADFLFRFCDGRRPLAYETGRRHSGWKGCLLTHRNLNAFKVFWIDKEAGRLFLDLWRLYILHVRPVTPHMPWAFMTKEMQPLGFEGFDDSFRSAVKRIGLKPIKSLGTTTHGLRHRYGQWLNELNVCEKIGQVAMHHLNPTSQLIYRQLELSEVAETVGNFSLIKNIPEF</sequence>
<dbReference type="Proteomes" id="UP000012047">
    <property type="component" value="Unassembled WGS sequence"/>
</dbReference>
<dbReference type="GO" id="GO:0006310">
    <property type="term" value="P:DNA recombination"/>
    <property type="evidence" value="ECO:0007669"/>
    <property type="project" value="UniProtKB-KW"/>
</dbReference>
<dbReference type="InterPro" id="IPR050090">
    <property type="entry name" value="Tyrosine_recombinase_XerCD"/>
</dbReference>
<keyword evidence="2" id="KW-0229">DNA integration</keyword>
<dbReference type="AlphaFoldDB" id="D0SFW2"/>
<dbReference type="SUPFAM" id="SSF56349">
    <property type="entry name" value="DNA breaking-rejoining enzymes"/>
    <property type="match status" value="1"/>
</dbReference>
<reference evidence="6" key="1">
    <citation type="journal article" date="2012" name="PLoS ONE">
        <title>The success of Acinetobacter species; genetic, metabolic and virulence attributes.</title>
        <authorList>
            <person name="Peleg A.Y."/>
            <person name="de Breij A."/>
            <person name="Adams M.D."/>
            <person name="Cerqueira G.M."/>
            <person name="Mocali S."/>
            <person name="Galardini M."/>
            <person name="Nibbering P.H."/>
            <person name="Earl A.M."/>
            <person name="Ward D.V."/>
            <person name="Paterson D.L."/>
            <person name="Seifert H."/>
            <person name="Dijkshoorn L."/>
        </authorList>
    </citation>
    <scope>NUCLEOTIDE SEQUENCE [LARGE SCALE GENOMIC DNA]</scope>
    <source>
        <strain evidence="6">SH046</strain>
    </source>
</reference>
<dbReference type="InterPro" id="IPR013762">
    <property type="entry name" value="Integrase-like_cat_sf"/>
</dbReference>
<accession>D0SFW2</accession>
<dbReference type="EMBL" id="GG704969">
    <property type="protein sequence ID" value="EEY95346.1"/>
    <property type="molecule type" value="Genomic_DNA"/>
</dbReference>
<dbReference type="NCBIfam" id="NF040693">
    <property type="entry name" value="recomb_GmtY"/>
    <property type="match status" value="1"/>
</dbReference>
<dbReference type="GO" id="GO:0003677">
    <property type="term" value="F:DNA binding"/>
    <property type="evidence" value="ECO:0007669"/>
    <property type="project" value="UniProtKB-KW"/>
</dbReference>
<evidence type="ECO:0000256" key="4">
    <source>
        <dbReference type="ARBA" id="ARBA00023172"/>
    </source>
</evidence>
<dbReference type="GO" id="GO:0015074">
    <property type="term" value="P:DNA integration"/>
    <property type="evidence" value="ECO:0007669"/>
    <property type="project" value="UniProtKB-KW"/>
</dbReference>
<dbReference type="HOGENOM" id="CLU_042658_0_0_6"/>
<evidence type="ECO:0000256" key="2">
    <source>
        <dbReference type="ARBA" id="ARBA00022908"/>
    </source>
</evidence>
<evidence type="ECO:0000313" key="5">
    <source>
        <dbReference type="EMBL" id="EEY95346.1"/>
    </source>
</evidence>
<keyword evidence="4" id="KW-0233">DNA recombination</keyword>
<dbReference type="PANTHER" id="PTHR30349">
    <property type="entry name" value="PHAGE INTEGRASE-RELATED"/>
    <property type="match status" value="1"/>
</dbReference>
<name>D0SFW2_ACIJO</name>
<dbReference type="InterPro" id="IPR011010">
    <property type="entry name" value="DNA_brk_join_enz"/>
</dbReference>
<proteinExistence type="inferred from homology"/>
<evidence type="ECO:0000313" key="6">
    <source>
        <dbReference type="Proteomes" id="UP000012047"/>
    </source>
</evidence>
<dbReference type="Gene3D" id="1.10.443.10">
    <property type="entry name" value="Intergrase catalytic core"/>
    <property type="match status" value="1"/>
</dbReference>